<dbReference type="Pfam" id="PF22945">
    <property type="entry name" value="LEM-3_GIY-YIG"/>
    <property type="match status" value="1"/>
</dbReference>
<evidence type="ECO:0008006" key="3">
    <source>
        <dbReference type="Google" id="ProtNLM"/>
    </source>
</evidence>
<dbReference type="EMBL" id="PXYH01000006">
    <property type="protein sequence ID" value="PSJ45074.1"/>
    <property type="molecule type" value="Genomic_DNA"/>
</dbReference>
<organism evidence="1 2">
    <name type="scientific">Zobellella taiwanensis</name>
    <dbReference type="NCBI Taxonomy" id="347535"/>
    <lineage>
        <taxon>Bacteria</taxon>
        <taxon>Pseudomonadati</taxon>
        <taxon>Pseudomonadota</taxon>
        <taxon>Gammaproteobacteria</taxon>
        <taxon>Aeromonadales</taxon>
        <taxon>Aeromonadaceae</taxon>
        <taxon>Zobellella</taxon>
    </lineage>
</organism>
<reference evidence="1 2" key="1">
    <citation type="submission" date="2018-03" db="EMBL/GenBank/DDBJ databases">
        <title>The draft genome of Zobellella taiwanensis JCM 13381.</title>
        <authorList>
            <person name="Liu L."/>
            <person name="Li L."/>
            <person name="Wang T."/>
            <person name="Zhang X."/>
            <person name="Liang L."/>
        </authorList>
    </citation>
    <scope>NUCLEOTIDE SEQUENCE [LARGE SCALE GENOMIC DNA]</scope>
    <source>
        <strain evidence="1 2">JCM 13381</strain>
    </source>
</reference>
<comment type="caution">
    <text evidence="1">The sequence shown here is derived from an EMBL/GenBank/DDBJ whole genome shotgun (WGS) entry which is preliminary data.</text>
</comment>
<protein>
    <recommendedName>
        <fullName evidence="3">GIY-YIG domain-containing protein</fullName>
    </recommendedName>
</protein>
<name>A0A2P7R4C7_9GAMM</name>
<dbReference type="Proteomes" id="UP000242181">
    <property type="component" value="Unassembled WGS sequence"/>
</dbReference>
<dbReference type="RefSeq" id="WP_106452871.1">
    <property type="nucleotide sequence ID" value="NZ_PXYH01000006.1"/>
</dbReference>
<evidence type="ECO:0000313" key="2">
    <source>
        <dbReference type="Proteomes" id="UP000242181"/>
    </source>
</evidence>
<gene>
    <name evidence="1" type="ORF">C7I36_06330</name>
</gene>
<accession>A0A2P7R4C7</accession>
<proteinExistence type="predicted"/>
<sequence>MQEDKKYNQTLRQISNYVYALCEINGTERKPFYIGRGKGDRCLQHLKEDESQEKNAFIQDLIKKQKIAIDILRHGLDEKSAALIESTCIDLLGVGELKNKIRGCESNMGRMTIDEIHNLYSSETVIIQPEHQGLAFLLNDTYKSGMSELALFESTRGIWHNIPRDESIKYGYATYNGIIKEVYEIHGWVKAGTQEYFTRTISRNKENRRWEFIGRKADQHIRNLYIGKVIEKERSFGHPFVRVGFQKAKND</sequence>
<dbReference type="CDD" id="cd10440">
    <property type="entry name" value="GIY-YIG_COG3680"/>
    <property type="match status" value="1"/>
</dbReference>
<dbReference type="OrthoDB" id="67448at2"/>
<dbReference type="AlphaFoldDB" id="A0A2P7R4C7"/>
<keyword evidence="2" id="KW-1185">Reference proteome</keyword>
<evidence type="ECO:0000313" key="1">
    <source>
        <dbReference type="EMBL" id="PSJ45074.1"/>
    </source>
</evidence>